<feature type="compositionally biased region" description="Basic and acidic residues" evidence="1">
    <location>
        <begin position="103"/>
        <end position="114"/>
    </location>
</feature>
<reference evidence="2" key="1">
    <citation type="submission" date="2021-03" db="EMBL/GenBank/DDBJ databases">
        <title>Comparative genomics and phylogenomic investigation of the class Geoglossomycetes provide insights into ecological specialization and systematics.</title>
        <authorList>
            <person name="Melie T."/>
            <person name="Pirro S."/>
            <person name="Miller A.N."/>
            <person name="Quandt A."/>
        </authorList>
    </citation>
    <scope>NUCLEOTIDE SEQUENCE</scope>
    <source>
        <strain evidence="2">GBOQ0MN5Z8</strain>
    </source>
</reference>
<protein>
    <submittedName>
        <fullName evidence="2">Uncharacterized protein</fullName>
    </submittedName>
</protein>
<proteinExistence type="predicted"/>
<dbReference type="EMBL" id="JAGHQL010000050">
    <property type="protein sequence ID" value="KAH0542619.1"/>
    <property type="molecule type" value="Genomic_DNA"/>
</dbReference>
<evidence type="ECO:0000313" key="2">
    <source>
        <dbReference type="EMBL" id="KAH0542619.1"/>
    </source>
</evidence>
<sequence length="114" mass="12440">MTQGTLHSLRPSKLLIHSTPMPVHSALVSNFLLTPSTAAPAIAATVLFSAVARKEMSSDVEFVIAGDLLMNSGMGLGRGDERCRGSNQLLWKSKKQWSDQLQDEMKSIKRSAEQ</sequence>
<organism evidence="2 3">
    <name type="scientific">Glutinoglossum americanum</name>
    <dbReference type="NCBI Taxonomy" id="1670608"/>
    <lineage>
        <taxon>Eukaryota</taxon>
        <taxon>Fungi</taxon>
        <taxon>Dikarya</taxon>
        <taxon>Ascomycota</taxon>
        <taxon>Pezizomycotina</taxon>
        <taxon>Geoglossomycetes</taxon>
        <taxon>Geoglossales</taxon>
        <taxon>Geoglossaceae</taxon>
        <taxon>Glutinoglossum</taxon>
    </lineage>
</organism>
<dbReference type="OrthoDB" id="10600961at2759"/>
<accession>A0A9P8I591</accession>
<dbReference type="Proteomes" id="UP000698800">
    <property type="component" value="Unassembled WGS sequence"/>
</dbReference>
<keyword evidence="3" id="KW-1185">Reference proteome</keyword>
<feature type="region of interest" description="Disordered" evidence="1">
    <location>
        <begin position="95"/>
        <end position="114"/>
    </location>
</feature>
<name>A0A9P8I591_9PEZI</name>
<evidence type="ECO:0000256" key="1">
    <source>
        <dbReference type="SAM" id="MobiDB-lite"/>
    </source>
</evidence>
<gene>
    <name evidence="2" type="ORF">FGG08_003027</name>
</gene>
<dbReference type="AlphaFoldDB" id="A0A9P8I591"/>
<evidence type="ECO:0000313" key="3">
    <source>
        <dbReference type="Proteomes" id="UP000698800"/>
    </source>
</evidence>
<comment type="caution">
    <text evidence="2">The sequence shown here is derived from an EMBL/GenBank/DDBJ whole genome shotgun (WGS) entry which is preliminary data.</text>
</comment>